<protein>
    <submittedName>
        <fullName evidence="2">WYL domain-containing protein</fullName>
    </submittedName>
</protein>
<proteinExistence type="predicted"/>
<evidence type="ECO:0000313" key="2">
    <source>
        <dbReference type="EMBL" id="AZZ39236.1"/>
    </source>
</evidence>
<dbReference type="InterPro" id="IPR051534">
    <property type="entry name" value="CBASS_pafABC_assoc_protein"/>
</dbReference>
<organism evidence="2 3">
    <name type="scientific">Acidipropionibacterium jensenii</name>
    <dbReference type="NCBI Taxonomy" id="1749"/>
    <lineage>
        <taxon>Bacteria</taxon>
        <taxon>Bacillati</taxon>
        <taxon>Actinomycetota</taxon>
        <taxon>Actinomycetes</taxon>
        <taxon>Propionibacteriales</taxon>
        <taxon>Propionibacteriaceae</taxon>
        <taxon>Acidipropionibacterium</taxon>
    </lineage>
</organism>
<dbReference type="KEGG" id="aji:C0Z10_05140"/>
<gene>
    <name evidence="2" type="ORF">C0Z10_05140</name>
</gene>
<dbReference type="PANTHER" id="PTHR34580:SF3">
    <property type="entry name" value="PROTEIN PAFB"/>
    <property type="match status" value="1"/>
</dbReference>
<dbReference type="AlphaFoldDB" id="A0A3Q9UKI4"/>
<dbReference type="EMBL" id="CP025570">
    <property type="protein sequence ID" value="AZZ39236.1"/>
    <property type="molecule type" value="Genomic_DNA"/>
</dbReference>
<dbReference type="InterPro" id="IPR026881">
    <property type="entry name" value="WYL_dom"/>
</dbReference>
<reference evidence="3" key="1">
    <citation type="submission" date="2017-12" db="EMBL/GenBank/DDBJ databases">
        <title>Whole genome sequencing of Acidipropionibacterium jensenii strains JS279 and JS280.</title>
        <authorList>
            <person name="Deptula P."/>
            <person name="Laine P."/>
            <person name="Smolander O.-P."/>
            <person name="Paulin L."/>
            <person name="Auvinen P."/>
            <person name="Varmanen P."/>
        </authorList>
    </citation>
    <scope>NUCLEOTIDE SEQUENCE [LARGE SCALE GENOMIC DNA]</scope>
    <source>
        <strain evidence="3">JS280</strain>
    </source>
</reference>
<dbReference type="Proteomes" id="UP000285875">
    <property type="component" value="Chromosome"/>
</dbReference>
<evidence type="ECO:0000313" key="3">
    <source>
        <dbReference type="Proteomes" id="UP000285875"/>
    </source>
</evidence>
<evidence type="ECO:0000259" key="1">
    <source>
        <dbReference type="Pfam" id="PF13280"/>
    </source>
</evidence>
<dbReference type="PROSITE" id="PS52050">
    <property type="entry name" value="WYL"/>
    <property type="match status" value="1"/>
</dbReference>
<sequence length="331" mass="37038">MSSRRSERLVNLVIALLVTDRPLTRAELREAIEDYRGKSDQSFERTFERDKDELRNQGIDVRAVTIDSYFGNEVGYRIPRSDFELPPVQFSQAEADALGMAARVWRDQVLDESSASALTKLRAAGVEPDIEAGVSTQVTSGPDQTGFPELWRATLSGTPVRFDYRETAVRHVEPWRMVLRRGHWYLLGFDRDRQDPRVFRLSRISSKVAEDGPAGSVLRPGPEVVQQHLQRLEPPPASPVTALVAHDRTVRLPGRAEAAQPPESLPDRVQIPGDFVVETLTVAGMDQMVTSLLQASGRAILLGPPQVRRAMADRLEQIAVRPWSHSPEVPR</sequence>
<dbReference type="PANTHER" id="PTHR34580">
    <property type="match status" value="1"/>
</dbReference>
<name>A0A3Q9UKI4_9ACTN</name>
<feature type="domain" description="WYL" evidence="1">
    <location>
        <begin position="148"/>
        <end position="206"/>
    </location>
</feature>
<dbReference type="Pfam" id="PF13280">
    <property type="entry name" value="WYL"/>
    <property type="match status" value="1"/>
</dbReference>
<dbReference type="RefSeq" id="WP_097798671.1">
    <property type="nucleotide sequence ID" value="NZ_CP025570.1"/>
</dbReference>
<accession>A0A3Q9UKI4</accession>